<feature type="domain" description="HTH gntR-type" evidence="4">
    <location>
        <begin position="8"/>
        <end position="75"/>
    </location>
</feature>
<keyword evidence="6" id="KW-1185">Reference proteome</keyword>
<name>A0ABV3SEX6_9HYPH</name>
<dbReference type="EMBL" id="JBDPGJ010000002">
    <property type="protein sequence ID" value="MEX0405314.1"/>
    <property type="molecule type" value="Genomic_DNA"/>
</dbReference>
<evidence type="ECO:0000256" key="3">
    <source>
        <dbReference type="ARBA" id="ARBA00023163"/>
    </source>
</evidence>
<proteinExistence type="predicted"/>
<evidence type="ECO:0000313" key="6">
    <source>
        <dbReference type="Proteomes" id="UP001556692"/>
    </source>
</evidence>
<keyword evidence="1" id="KW-0805">Transcription regulation</keyword>
<dbReference type="InterPro" id="IPR036390">
    <property type="entry name" value="WH_DNA-bd_sf"/>
</dbReference>
<dbReference type="PANTHER" id="PTHR43537:SF45">
    <property type="entry name" value="GNTR FAMILY REGULATORY PROTEIN"/>
    <property type="match status" value="1"/>
</dbReference>
<dbReference type="InterPro" id="IPR000524">
    <property type="entry name" value="Tscrpt_reg_HTH_GntR"/>
</dbReference>
<dbReference type="InterPro" id="IPR011711">
    <property type="entry name" value="GntR_C"/>
</dbReference>
<dbReference type="SMART" id="SM00895">
    <property type="entry name" value="FCD"/>
    <property type="match status" value="1"/>
</dbReference>
<evidence type="ECO:0000256" key="1">
    <source>
        <dbReference type="ARBA" id="ARBA00023015"/>
    </source>
</evidence>
<comment type="caution">
    <text evidence="5">The sequence shown here is derived from an EMBL/GenBank/DDBJ whole genome shotgun (WGS) entry which is preliminary data.</text>
</comment>
<sequence length="213" mass="23528">MESIAPSKSLVERTYDALLDAICTGVFRPGERLGQDDIAERLNVSRQPVNSAITMLKSQRFVTDTGRRGVVVAPVDRELFEAIYQFRSVVEPLAAELATARMDAAAITRGREIVARGTRLMQAGDAKAVLKADIDFHSLIYELSGNPIIAETMRLNWLHLRRSMGEVLRFPGMTIQVWKEHKIIFEAMVAGDAAVAAAEMLSHIVQAPQRVIG</sequence>
<dbReference type="Gene3D" id="1.20.120.530">
    <property type="entry name" value="GntR ligand-binding domain-like"/>
    <property type="match status" value="1"/>
</dbReference>
<organism evidence="5 6">
    <name type="scientific">Aquibium pacificus</name>
    <dbReference type="NCBI Taxonomy" id="3153579"/>
    <lineage>
        <taxon>Bacteria</taxon>
        <taxon>Pseudomonadati</taxon>
        <taxon>Pseudomonadota</taxon>
        <taxon>Alphaproteobacteria</taxon>
        <taxon>Hyphomicrobiales</taxon>
        <taxon>Phyllobacteriaceae</taxon>
        <taxon>Aquibium</taxon>
    </lineage>
</organism>
<dbReference type="RefSeq" id="WP_367953215.1">
    <property type="nucleotide sequence ID" value="NZ_JBDPGJ010000002.1"/>
</dbReference>
<keyword evidence="2" id="KW-0238">DNA-binding</keyword>
<evidence type="ECO:0000259" key="4">
    <source>
        <dbReference type="PROSITE" id="PS50949"/>
    </source>
</evidence>
<dbReference type="SUPFAM" id="SSF46785">
    <property type="entry name" value="Winged helix' DNA-binding domain"/>
    <property type="match status" value="1"/>
</dbReference>
<evidence type="ECO:0000313" key="5">
    <source>
        <dbReference type="EMBL" id="MEX0405314.1"/>
    </source>
</evidence>
<dbReference type="Gene3D" id="1.10.10.10">
    <property type="entry name" value="Winged helix-like DNA-binding domain superfamily/Winged helix DNA-binding domain"/>
    <property type="match status" value="1"/>
</dbReference>
<dbReference type="Proteomes" id="UP001556692">
    <property type="component" value="Unassembled WGS sequence"/>
</dbReference>
<dbReference type="SMART" id="SM00345">
    <property type="entry name" value="HTH_GNTR"/>
    <property type="match status" value="1"/>
</dbReference>
<dbReference type="InterPro" id="IPR036388">
    <property type="entry name" value="WH-like_DNA-bd_sf"/>
</dbReference>
<protein>
    <submittedName>
        <fullName evidence="5">GntR family transcriptional regulator</fullName>
    </submittedName>
</protein>
<dbReference type="Pfam" id="PF00392">
    <property type="entry name" value="GntR"/>
    <property type="match status" value="1"/>
</dbReference>
<reference evidence="5 6" key="1">
    <citation type="submission" date="2024-05" db="EMBL/GenBank/DDBJ databases">
        <authorList>
            <person name="Jiang F."/>
        </authorList>
    </citation>
    <scope>NUCLEOTIDE SEQUENCE [LARGE SCALE GENOMIC DNA]</scope>
    <source>
        <strain evidence="5 6">LZ166</strain>
    </source>
</reference>
<dbReference type="Pfam" id="PF07729">
    <property type="entry name" value="FCD"/>
    <property type="match status" value="1"/>
</dbReference>
<keyword evidence="3" id="KW-0804">Transcription</keyword>
<dbReference type="SUPFAM" id="SSF48008">
    <property type="entry name" value="GntR ligand-binding domain-like"/>
    <property type="match status" value="1"/>
</dbReference>
<dbReference type="PROSITE" id="PS50949">
    <property type="entry name" value="HTH_GNTR"/>
    <property type="match status" value="1"/>
</dbReference>
<evidence type="ECO:0000256" key="2">
    <source>
        <dbReference type="ARBA" id="ARBA00023125"/>
    </source>
</evidence>
<accession>A0ABV3SEX6</accession>
<dbReference type="PANTHER" id="PTHR43537">
    <property type="entry name" value="TRANSCRIPTIONAL REGULATOR, GNTR FAMILY"/>
    <property type="match status" value="1"/>
</dbReference>
<gene>
    <name evidence="5" type="ORF">ABGN05_06560</name>
</gene>
<dbReference type="InterPro" id="IPR008920">
    <property type="entry name" value="TF_FadR/GntR_C"/>
</dbReference>